<keyword evidence="4" id="KW-1185">Reference proteome</keyword>
<gene>
    <name evidence="3" type="ORF">SAMN06295912_1356</name>
</gene>
<evidence type="ECO:0000313" key="4">
    <source>
        <dbReference type="Proteomes" id="UP000198281"/>
    </source>
</evidence>
<feature type="domain" description="HNH nuclease" evidence="2">
    <location>
        <begin position="76"/>
        <end position="120"/>
    </location>
</feature>
<evidence type="ECO:0000313" key="3">
    <source>
        <dbReference type="EMBL" id="SNT05299.1"/>
    </source>
</evidence>
<dbReference type="GO" id="GO:0016788">
    <property type="term" value="F:hydrolase activity, acting on ester bonds"/>
    <property type="evidence" value="ECO:0007669"/>
    <property type="project" value="InterPro"/>
</dbReference>
<dbReference type="Pfam" id="PF07463">
    <property type="entry name" value="NUMOD4"/>
    <property type="match status" value="1"/>
</dbReference>
<dbReference type="Proteomes" id="UP000198281">
    <property type="component" value="Unassembled WGS sequence"/>
</dbReference>
<feature type="domain" description="NUMOD4" evidence="1">
    <location>
        <begin position="6"/>
        <end position="67"/>
    </location>
</feature>
<dbReference type="InterPro" id="IPR044925">
    <property type="entry name" value="His-Me_finger_sf"/>
</dbReference>
<dbReference type="InterPro" id="IPR010902">
    <property type="entry name" value="NUMOD4"/>
</dbReference>
<protein>
    <submittedName>
        <fullName evidence="3">NUMOD4 motif-containing protein</fullName>
    </submittedName>
</protein>
<sequence length="248" mass="28274">MSQPIEEWRDVPGLGGHYMASSLGRIISKPRIVKKIYSNGRLVTQHYGERILTPRSEPGHYTVVKLSVDNKERAVRVHRLVLMAFVGPCPEGMEGCHNNGDTSDNRLENLRWDTHLANNRDRRDHGNYATGESHHAHKLTEDQVRAIMLDERRLEEIARDYCISKTHASRIKNGLVWASLPGKRLRPQGMSLRNVARGDRVGRAKLNDDAVRAIRCDPRKQRDIARDFKIAQSQVWAIKAGKSWAHVL</sequence>
<dbReference type="RefSeq" id="WP_089221009.1">
    <property type="nucleotide sequence ID" value="NZ_FZOS01000035.1"/>
</dbReference>
<dbReference type="SUPFAM" id="SSF54060">
    <property type="entry name" value="His-Me finger endonucleases"/>
    <property type="match status" value="1"/>
</dbReference>
<proteinExistence type="predicted"/>
<name>A0A239JHL7_9SPHN</name>
<reference evidence="4" key="1">
    <citation type="submission" date="2017-06" db="EMBL/GenBank/DDBJ databases">
        <authorList>
            <person name="Varghese N."/>
            <person name="Submissions S."/>
        </authorList>
    </citation>
    <scope>NUCLEOTIDE SEQUENCE [LARGE SCALE GENOMIC DNA]</scope>
    <source>
        <strain evidence="4">LNB2</strain>
    </source>
</reference>
<dbReference type="InterPro" id="IPR003615">
    <property type="entry name" value="HNH_nuc"/>
</dbReference>
<dbReference type="Pfam" id="PF13392">
    <property type="entry name" value="HNH_3"/>
    <property type="match status" value="1"/>
</dbReference>
<evidence type="ECO:0000259" key="2">
    <source>
        <dbReference type="Pfam" id="PF13392"/>
    </source>
</evidence>
<dbReference type="Gene3D" id="3.90.75.20">
    <property type="match status" value="1"/>
</dbReference>
<organism evidence="3 4">
    <name type="scientific">Edaphosphingomonas laterariae</name>
    <dbReference type="NCBI Taxonomy" id="861865"/>
    <lineage>
        <taxon>Bacteria</taxon>
        <taxon>Pseudomonadati</taxon>
        <taxon>Pseudomonadota</taxon>
        <taxon>Alphaproteobacteria</taxon>
        <taxon>Sphingomonadales</taxon>
        <taxon>Rhizorhabdaceae</taxon>
        <taxon>Edaphosphingomonas</taxon>
    </lineage>
</organism>
<dbReference type="AlphaFoldDB" id="A0A239JHL7"/>
<dbReference type="OrthoDB" id="4313779at2"/>
<dbReference type="EMBL" id="FZOS01000035">
    <property type="protein sequence ID" value="SNT05299.1"/>
    <property type="molecule type" value="Genomic_DNA"/>
</dbReference>
<accession>A0A239JHL7</accession>
<evidence type="ECO:0000259" key="1">
    <source>
        <dbReference type="Pfam" id="PF07463"/>
    </source>
</evidence>